<comment type="cofactor">
    <cofactor evidence="1">
        <name>Mg(2+)</name>
        <dbReference type="ChEBI" id="CHEBI:18420"/>
    </cofactor>
</comment>
<feature type="domain" description="Nudix hydrolase" evidence="5">
    <location>
        <begin position="31"/>
        <end position="169"/>
    </location>
</feature>
<dbReference type="EMBL" id="DTKJ01000073">
    <property type="protein sequence ID" value="HGZ12636.1"/>
    <property type="molecule type" value="Genomic_DNA"/>
</dbReference>
<comment type="caution">
    <text evidence="6">The sequence shown here is derived from an EMBL/GenBank/DDBJ whole genome shotgun (WGS) entry which is preliminary data.</text>
</comment>
<dbReference type="Gene3D" id="2.20.70.10">
    <property type="match status" value="1"/>
</dbReference>
<dbReference type="GO" id="GO:0016787">
    <property type="term" value="F:hydrolase activity"/>
    <property type="evidence" value="ECO:0007669"/>
    <property type="project" value="UniProtKB-KW"/>
</dbReference>
<proteinExistence type="inferred from homology"/>
<dbReference type="PROSITE" id="PS51462">
    <property type="entry name" value="NUDIX"/>
    <property type="match status" value="1"/>
</dbReference>
<comment type="similarity">
    <text evidence="4">Belongs to the Nudix hydrolase family.</text>
</comment>
<evidence type="ECO:0000313" key="6">
    <source>
        <dbReference type="EMBL" id="HGZ12636.1"/>
    </source>
</evidence>
<name>A0A7C5EN89_9BACT</name>
<dbReference type="InterPro" id="IPR000086">
    <property type="entry name" value="NUDIX_hydrolase_dom"/>
</dbReference>
<dbReference type="Pfam" id="PF14803">
    <property type="entry name" value="Zn_ribbon_Nudix"/>
    <property type="match status" value="1"/>
</dbReference>
<evidence type="ECO:0000256" key="3">
    <source>
        <dbReference type="ARBA" id="ARBA00022842"/>
    </source>
</evidence>
<organism evidence="6">
    <name type="scientific">Desulfobacca acetoxidans</name>
    <dbReference type="NCBI Taxonomy" id="60893"/>
    <lineage>
        <taxon>Bacteria</taxon>
        <taxon>Pseudomonadati</taxon>
        <taxon>Thermodesulfobacteriota</taxon>
        <taxon>Desulfobaccia</taxon>
        <taxon>Desulfobaccales</taxon>
        <taxon>Desulfobaccaceae</taxon>
        <taxon>Desulfobacca</taxon>
    </lineage>
</organism>
<dbReference type="PANTHER" id="PTHR43222:SF2">
    <property type="entry name" value="NUDIX HYDROLASE 23, CHLOROPLASTIC"/>
    <property type="match status" value="1"/>
</dbReference>
<evidence type="ECO:0000256" key="4">
    <source>
        <dbReference type="RuleBase" id="RU003476"/>
    </source>
</evidence>
<dbReference type="Pfam" id="PF00293">
    <property type="entry name" value="NUDIX"/>
    <property type="match status" value="1"/>
</dbReference>
<dbReference type="InterPro" id="IPR029401">
    <property type="entry name" value="Nudix_N"/>
</dbReference>
<keyword evidence="3" id="KW-0460">Magnesium</keyword>
<reference evidence="6" key="1">
    <citation type="journal article" date="2020" name="mSystems">
        <title>Genome- and Community-Level Interaction Insights into Carbon Utilization and Element Cycling Functions of Hydrothermarchaeota in Hydrothermal Sediment.</title>
        <authorList>
            <person name="Zhou Z."/>
            <person name="Liu Y."/>
            <person name="Xu W."/>
            <person name="Pan J."/>
            <person name="Luo Z.H."/>
            <person name="Li M."/>
        </authorList>
    </citation>
    <scope>NUCLEOTIDE SEQUENCE [LARGE SCALE GENOMIC DNA]</scope>
    <source>
        <strain evidence="6">SpSt-853</strain>
    </source>
</reference>
<dbReference type="SUPFAM" id="SSF55811">
    <property type="entry name" value="Nudix"/>
    <property type="match status" value="1"/>
</dbReference>
<dbReference type="InterPro" id="IPR020084">
    <property type="entry name" value="NUDIX_hydrolase_CS"/>
</dbReference>
<gene>
    <name evidence="6" type="ORF">ENW48_10555</name>
</gene>
<dbReference type="Gene3D" id="3.90.79.10">
    <property type="entry name" value="Nucleoside Triphosphate Pyrophosphohydrolase"/>
    <property type="match status" value="1"/>
</dbReference>
<keyword evidence="2 4" id="KW-0378">Hydrolase</keyword>
<dbReference type="PROSITE" id="PS00893">
    <property type="entry name" value="NUDIX_BOX"/>
    <property type="match status" value="1"/>
</dbReference>
<evidence type="ECO:0000259" key="5">
    <source>
        <dbReference type="PROSITE" id="PS51462"/>
    </source>
</evidence>
<accession>A0A7C5EN89</accession>
<dbReference type="AlphaFoldDB" id="A0A7C5EN89"/>
<dbReference type="InterPro" id="IPR015797">
    <property type="entry name" value="NUDIX_hydrolase-like_dom_sf"/>
</dbReference>
<sequence>MAVTWPGPESYKFCPLCGGRLKLRLLKAGEPERLVCGACAFVFYVDPKLAVLALIPWQGGLVMVRRAIEPGYGMWVVPGGFVDLGETLEEAVVREAQEEANLRVRVIRLLNAYSYHTSRTVILAYITEALGGELAPGDEELEARVFRPEEIPWELIPFRSTRDALKDYLRLVGYE</sequence>
<dbReference type="PANTHER" id="PTHR43222">
    <property type="entry name" value="NUDIX HYDROLASE 23"/>
    <property type="match status" value="1"/>
</dbReference>
<evidence type="ECO:0000256" key="1">
    <source>
        <dbReference type="ARBA" id="ARBA00001946"/>
    </source>
</evidence>
<dbReference type="InterPro" id="IPR020476">
    <property type="entry name" value="Nudix_hydrolase"/>
</dbReference>
<evidence type="ECO:0000256" key="2">
    <source>
        <dbReference type="ARBA" id="ARBA00022801"/>
    </source>
</evidence>
<protein>
    <submittedName>
        <fullName evidence="6">NUDIX hydrolase</fullName>
    </submittedName>
</protein>
<dbReference type="PRINTS" id="PR00502">
    <property type="entry name" value="NUDIXFAMILY"/>
</dbReference>